<keyword evidence="1" id="KW-0808">Transferase</keyword>
<dbReference type="SUPFAM" id="SSF52096">
    <property type="entry name" value="ClpP/crotonase"/>
    <property type="match status" value="1"/>
</dbReference>
<dbReference type="GO" id="GO:0005975">
    <property type="term" value="P:carbohydrate metabolic process"/>
    <property type="evidence" value="ECO:0007669"/>
    <property type="project" value="InterPro"/>
</dbReference>
<dbReference type="EMBL" id="CP016345">
    <property type="protein sequence ID" value="ANQ13991.1"/>
    <property type="molecule type" value="Genomic_DNA"/>
</dbReference>
<keyword evidence="4" id="KW-1185">Reference proteome</keyword>
<dbReference type="PANTHER" id="PTHR42995:SF1">
    <property type="entry name" value="MALONATE DECARBOXYLASE BETA SUBUNIT"/>
    <property type="match status" value="1"/>
</dbReference>
<dbReference type="NCBIfam" id="TIGR03133">
    <property type="entry name" value="malonate_beta"/>
    <property type="match status" value="1"/>
</dbReference>
<protein>
    <submittedName>
        <fullName evidence="3">Biotin-independent malonate decarboxylase subunit beta</fullName>
    </submittedName>
</protein>
<dbReference type="Gene3D" id="3.90.226.10">
    <property type="entry name" value="2-enoyl-CoA Hydratase, Chain A, domain 1"/>
    <property type="match status" value="1"/>
</dbReference>
<sequence>MGRSFVEMPVRQRCQFLFDEGSVTELLGCEAQLTSPWLPKQGIVSQSDDGAIVMLGKIDGQRAVVLGIEGGFQGGAIGEVSGAKMAAALDLALQDNQRGVKTQVVIVLETGGVRLQEANLGLAAIADIHSAIIGLNDYVPVVGIVAGAVGCFGGMSIAAGLCSKLIVTREARLGLNGPAVIEQEAGIAEYDASDRPFIWGITGGEQRYRSNLVDHLVEDDANVIKQQLVETLQSGKPPTTRSEQIDHYLSILNQVDTSVQATPTQVCSDLAGGEADE</sequence>
<dbReference type="InterPro" id="IPR029045">
    <property type="entry name" value="ClpP/crotonase-like_dom_sf"/>
</dbReference>
<dbReference type="GO" id="GO:0003989">
    <property type="term" value="F:acetyl-CoA carboxylase activity"/>
    <property type="evidence" value="ECO:0007669"/>
    <property type="project" value="TreeGrafter"/>
</dbReference>
<dbReference type="InterPro" id="IPR011762">
    <property type="entry name" value="COA_CT_N"/>
</dbReference>
<dbReference type="PANTHER" id="PTHR42995">
    <property type="entry name" value="ACETYL-COENZYME A CARBOXYLASE CARBOXYL TRANSFERASE SUBUNIT BETA, CHLOROPLASTIC"/>
    <property type="match status" value="1"/>
</dbReference>
<dbReference type="InterPro" id="IPR017556">
    <property type="entry name" value="Malonate_beta"/>
</dbReference>
<evidence type="ECO:0000313" key="4">
    <source>
        <dbReference type="Proteomes" id="UP000092741"/>
    </source>
</evidence>
<dbReference type="AlphaFoldDB" id="A0AAN0Y552"/>
<dbReference type="NCBIfam" id="NF005530">
    <property type="entry name" value="PRK07189.1"/>
    <property type="match status" value="1"/>
</dbReference>
<dbReference type="InterPro" id="IPR034733">
    <property type="entry name" value="AcCoA_carboxyl_beta"/>
</dbReference>
<dbReference type="PROSITE" id="PS50980">
    <property type="entry name" value="COA_CT_NTER"/>
    <property type="match status" value="1"/>
</dbReference>
<dbReference type="GO" id="GO:0006633">
    <property type="term" value="P:fatty acid biosynthetic process"/>
    <property type="evidence" value="ECO:0007669"/>
    <property type="project" value="TreeGrafter"/>
</dbReference>
<dbReference type="Proteomes" id="UP000092741">
    <property type="component" value="Chromosome 1"/>
</dbReference>
<dbReference type="GO" id="GO:2001295">
    <property type="term" value="P:malonyl-CoA biosynthetic process"/>
    <property type="evidence" value="ECO:0007669"/>
    <property type="project" value="TreeGrafter"/>
</dbReference>
<dbReference type="Pfam" id="PF01039">
    <property type="entry name" value="Carboxyl_trans"/>
    <property type="match status" value="1"/>
</dbReference>
<dbReference type="KEGG" id="vna:PN96_08015"/>
<dbReference type="GO" id="GO:0016740">
    <property type="term" value="F:transferase activity"/>
    <property type="evidence" value="ECO:0007669"/>
    <property type="project" value="UniProtKB-KW"/>
</dbReference>
<dbReference type="GO" id="GO:0016831">
    <property type="term" value="F:carboxy-lyase activity"/>
    <property type="evidence" value="ECO:0007669"/>
    <property type="project" value="InterPro"/>
</dbReference>
<feature type="domain" description="CoA carboxyltransferase N-terminal" evidence="2">
    <location>
        <begin position="1"/>
        <end position="240"/>
    </location>
</feature>
<evidence type="ECO:0000256" key="1">
    <source>
        <dbReference type="ARBA" id="ARBA00022679"/>
    </source>
</evidence>
<proteinExistence type="predicted"/>
<organism evidence="3 4">
    <name type="scientific">Vibrio natriegens NBRC 15636 = ATCC 14048 = DSM 759</name>
    <dbReference type="NCBI Taxonomy" id="1219067"/>
    <lineage>
        <taxon>Bacteria</taxon>
        <taxon>Pseudomonadati</taxon>
        <taxon>Pseudomonadota</taxon>
        <taxon>Gammaproteobacteria</taxon>
        <taxon>Vibrionales</taxon>
        <taxon>Vibrionaceae</taxon>
        <taxon>Vibrio</taxon>
    </lineage>
</organism>
<evidence type="ECO:0000313" key="3">
    <source>
        <dbReference type="EMBL" id="ANQ13991.1"/>
    </source>
</evidence>
<evidence type="ECO:0000259" key="2">
    <source>
        <dbReference type="PROSITE" id="PS50980"/>
    </source>
</evidence>
<name>A0AAN0Y552_VIBNA</name>
<reference evidence="3 4" key="1">
    <citation type="submission" date="2016-07" db="EMBL/GenBank/DDBJ databases">
        <title>Developing Vibrio natriegens as a novel, fast-growing host for biotechnology.</title>
        <authorList>
            <person name="Weinstock M.T."/>
            <person name="Hesek E.D."/>
            <person name="Wilson C.M."/>
            <person name="Gibson D.G."/>
        </authorList>
    </citation>
    <scope>NUCLEOTIDE SEQUENCE [LARGE SCALE GENOMIC DNA]</scope>
    <source>
        <strain evidence="3 4">ATCC 14048</strain>
    </source>
</reference>
<gene>
    <name evidence="3" type="ORF">BA890_05335</name>
</gene>
<accession>A0AAN0Y552</accession>